<dbReference type="Proteomes" id="UP001180489">
    <property type="component" value="Unassembled WGS sequence"/>
</dbReference>
<proteinExistence type="predicted"/>
<organism evidence="4 5">
    <name type="scientific">Streptomyces hintoniae</name>
    <dbReference type="NCBI Taxonomy" id="3075521"/>
    <lineage>
        <taxon>Bacteria</taxon>
        <taxon>Bacillati</taxon>
        <taxon>Actinomycetota</taxon>
        <taxon>Actinomycetes</taxon>
        <taxon>Kitasatosporales</taxon>
        <taxon>Streptomycetaceae</taxon>
        <taxon>Streptomyces</taxon>
    </lineage>
</organism>
<protein>
    <submittedName>
        <fullName evidence="4">Peptidoglycan-binding protein</fullName>
    </submittedName>
</protein>
<feature type="region of interest" description="Disordered" evidence="1">
    <location>
        <begin position="1"/>
        <end position="21"/>
    </location>
</feature>
<gene>
    <name evidence="4" type="ORF">RM863_08835</name>
</gene>
<reference evidence="4" key="1">
    <citation type="submission" date="2024-05" db="EMBL/GenBank/DDBJ databases">
        <title>30 novel species of actinomycetes from the DSMZ collection.</title>
        <authorList>
            <person name="Nouioui I."/>
        </authorList>
    </citation>
    <scope>NUCLEOTIDE SEQUENCE</scope>
    <source>
        <strain evidence="4">DSM 41014</strain>
    </source>
</reference>
<feature type="domain" description="Peptidoglycan binding-like" evidence="3">
    <location>
        <begin position="201"/>
        <end position="261"/>
    </location>
</feature>
<evidence type="ECO:0000259" key="3">
    <source>
        <dbReference type="Pfam" id="PF01471"/>
    </source>
</evidence>
<dbReference type="InterPro" id="IPR036366">
    <property type="entry name" value="PGBDSf"/>
</dbReference>
<keyword evidence="2" id="KW-0472">Membrane</keyword>
<feature type="region of interest" description="Disordered" evidence="1">
    <location>
        <begin position="163"/>
        <end position="205"/>
    </location>
</feature>
<name>A0ABU2UGX1_9ACTN</name>
<evidence type="ECO:0000256" key="1">
    <source>
        <dbReference type="SAM" id="MobiDB-lite"/>
    </source>
</evidence>
<dbReference type="Pfam" id="PF01471">
    <property type="entry name" value="PG_binding_1"/>
    <property type="match status" value="1"/>
</dbReference>
<evidence type="ECO:0000313" key="5">
    <source>
        <dbReference type="Proteomes" id="UP001180489"/>
    </source>
</evidence>
<comment type="caution">
    <text evidence="4">The sequence shown here is derived from an EMBL/GenBank/DDBJ whole genome shotgun (WGS) entry which is preliminary data.</text>
</comment>
<dbReference type="InterPro" id="IPR002477">
    <property type="entry name" value="Peptidoglycan-bd-like"/>
</dbReference>
<keyword evidence="2" id="KW-0812">Transmembrane</keyword>
<feature type="transmembrane region" description="Helical" evidence="2">
    <location>
        <begin position="136"/>
        <end position="156"/>
    </location>
</feature>
<evidence type="ECO:0000313" key="4">
    <source>
        <dbReference type="EMBL" id="MDT0472231.1"/>
    </source>
</evidence>
<evidence type="ECO:0000256" key="2">
    <source>
        <dbReference type="SAM" id="Phobius"/>
    </source>
</evidence>
<keyword evidence="5" id="KW-1185">Reference proteome</keyword>
<dbReference type="RefSeq" id="WP_311634627.1">
    <property type="nucleotide sequence ID" value="NZ_JAVRFF010000008.1"/>
</dbReference>
<dbReference type="Gene3D" id="1.10.101.10">
    <property type="entry name" value="PGBD-like superfamily/PGBD"/>
    <property type="match status" value="1"/>
</dbReference>
<dbReference type="InterPro" id="IPR036365">
    <property type="entry name" value="PGBD-like_sf"/>
</dbReference>
<sequence length="266" mass="27724">MSTSPGSGSPDDRPPLEPVRVMRLRRTDALAELIREMQDGRDFESVTLPGAPAGATAEDDTEELPQVPGAGRRARSGGTDRAGEAWPVSGGRADAGPGTDRLVTDRRSGQRPSRQRPSGERWSGARPGLGRGQRRAAAVIAVGAAAVIGFGCALLLPGRTDAATAPSPVTSAGAEPTPVATPTGSSPIDPDGAGTLREGDSGPEVTDLQRRLLRIPNVYENGSTAGTYDATLTEAVARFQLWYGVRGDENGVYGDDTRQSLESRTP</sequence>
<accession>A0ABU2UGX1</accession>
<keyword evidence="2" id="KW-1133">Transmembrane helix</keyword>
<feature type="region of interest" description="Disordered" evidence="1">
    <location>
        <begin position="36"/>
        <end position="131"/>
    </location>
</feature>
<dbReference type="EMBL" id="JAVRFF010000008">
    <property type="protein sequence ID" value="MDT0472231.1"/>
    <property type="molecule type" value="Genomic_DNA"/>
</dbReference>
<dbReference type="SUPFAM" id="SSF47090">
    <property type="entry name" value="PGBD-like"/>
    <property type="match status" value="1"/>
</dbReference>